<comment type="similarity">
    <text evidence="4 10">Belongs to the NAD(P)-dependent epimerase/dehydratase family.</text>
</comment>
<evidence type="ECO:0000256" key="6">
    <source>
        <dbReference type="ARBA" id="ARBA00018569"/>
    </source>
</evidence>
<evidence type="ECO:0000256" key="9">
    <source>
        <dbReference type="ARBA" id="ARBA00023277"/>
    </source>
</evidence>
<dbReference type="RefSeq" id="WP_366194119.1">
    <property type="nucleotide sequence ID" value="NZ_JBFBVU010000023.1"/>
</dbReference>
<reference evidence="12 13" key="1">
    <citation type="submission" date="2024-07" db="EMBL/GenBank/DDBJ databases">
        <authorList>
            <person name="Kang M."/>
        </authorList>
    </citation>
    <scope>NUCLEOTIDE SEQUENCE [LARGE SCALE GENOMIC DNA]</scope>
    <source>
        <strain evidence="12 13">DFM31</strain>
    </source>
</reference>
<keyword evidence="8 10" id="KW-0413">Isomerase</keyword>
<evidence type="ECO:0000256" key="8">
    <source>
        <dbReference type="ARBA" id="ARBA00023235"/>
    </source>
</evidence>
<organism evidence="12 13">
    <name type="scientific">Meridianimarinicoccus marinus</name>
    <dbReference type="NCBI Taxonomy" id="3231483"/>
    <lineage>
        <taxon>Bacteria</taxon>
        <taxon>Pseudomonadati</taxon>
        <taxon>Pseudomonadota</taxon>
        <taxon>Alphaproteobacteria</taxon>
        <taxon>Rhodobacterales</taxon>
        <taxon>Paracoccaceae</taxon>
        <taxon>Meridianimarinicoccus</taxon>
    </lineage>
</organism>
<keyword evidence="7 10" id="KW-0520">NAD</keyword>
<dbReference type="EMBL" id="JBFBVU010000023">
    <property type="protein sequence ID" value="MEV8468163.1"/>
    <property type="molecule type" value="Genomic_DNA"/>
</dbReference>
<dbReference type="CDD" id="cd05247">
    <property type="entry name" value="UDP_G4E_1_SDR_e"/>
    <property type="match status" value="1"/>
</dbReference>
<dbReference type="PANTHER" id="PTHR43725:SF53">
    <property type="entry name" value="UDP-ARABINOSE 4-EPIMERASE 1"/>
    <property type="match status" value="1"/>
</dbReference>
<dbReference type="Proteomes" id="UP001553161">
    <property type="component" value="Unassembled WGS sequence"/>
</dbReference>
<comment type="caution">
    <text evidence="12">The sequence shown here is derived from an EMBL/GenBank/DDBJ whole genome shotgun (WGS) entry which is preliminary data.</text>
</comment>
<evidence type="ECO:0000313" key="13">
    <source>
        <dbReference type="Proteomes" id="UP001553161"/>
    </source>
</evidence>
<evidence type="ECO:0000256" key="3">
    <source>
        <dbReference type="ARBA" id="ARBA00004947"/>
    </source>
</evidence>
<dbReference type="SUPFAM" id="SSF51735">
    <property type="entry name" value="NAD(P)-binding Rossmann-fold domains"/>
    <property type="match status" value="1"/>
</dbReference>
<dbReference type="Pfam" id="PF01370">
    <property type="entry name" value="Epimerase"/>
    <property type="match status" value="1"/>
</dbReference>
<sequence>MARILVTGGGGYIGSHACKALVAAGHEPVTFDNFHTGWHDAVQFGPKIAGDLRDSKAIEAALSDVKPEAVLHFAALIEVGASVRDPAGYWDNNFRSAKALFDAMVATDTRKLVFSSTCAVNGDLDGVEIDETSPLNPMSPYGATKAAVEMMLAGYVKAYGLRALTFRYFNVAGADPAAQVGEHHQPETHLIPLVIQAIRGSRSALKVFGDDYPTRDGTCVRDYVHVLDLVNAHVAAIDYLDRDTRVPLLCLGTGRGMTVREIIEAAEAVTGEKVPHDIAPRRPGDPASLVCGSHLARAELGWAPVHSTPEQMIGDAWRWHQRAGYTT</sequence>
<evidence type="ECO:0000256" key="2">
    <source>
        <dbReference type="ARBA" id="ARBA00001911"/>
    </source>
</evidence>
<keyword evidence="9 10" id="KW-0119">Carbohydrate metabolism</keyword>
<feature type="domain" description="NAD-dependent epimerase/dehydratase" evidence="11">
    <location>
        <begin position="4"/>
        <end position="242"/>
    </location>
</feature>
<gene>
    <name evidence="12" type="primary">galE</name>
    <name evidence="12" type="ORF">AB0T83_15420</name>
</gene>
<dbReference type="GO" id="GO:0003978">
    <property type="term" value="F:UDP-glucose 4-epimerase activity"/>
    <property type="evidence" value="ECO:0007669"/>
    <property type="project" value="UniProtKB-EC"/>
</dbReference>
<dbReference type="Gene3D" id="3.40.50.720">
    <property type="entry name" value="NAD(P)-binding Rossmann-like Domain"/>
    <property type="match status" value="1"/>
</dbReference>
<evidence type="ECO:0000256" key="1">
    <source>
        <dbReference type="ARBA" id="ARBA00000083"/>
    </source>
</evidence>
<dbReference type="InterPro" id="IPR005886">
    <property type="entry name" value="UDP_G4E"/>
</dbReference>
<comment type="cofactor">
    <cofactor evidence="2 10">
        <name>NAD(+)</name>
        <dbReference type="ChEBI" id="CHEBI:57540"/>
    </cofactor>
</comment>
<keyword evidence="13" id="KW-1185">Reference proteome</keyword>
<proteinExistence type="inferred from homology"/>
<evidence type="ECO:0000313" key="12">
    <source>
        <dbReference type="EMBL" id="MEV8468163.1"/>
    </source>
</evidence>
<evidence type="ECO:0000256" key="10">
    <source>
        <dbReference type="RuleBase" id="RU366046"/>
    </source>
</evidence>
<protein>
    <recommendedName>
        <fullName evidence="6 10">UDP-glucose 4-epimerase</fullName>
        <ecNumber evidence="5 10">5.1.3.2</ecNumber>
    </recommendedName>
</protein>
<dbReference type="InterPro" id="IPR036291">
    <property type="entry name" value="NAD(P)-bd_dom_sf"/>
</dbReference>
<dbReference type="Gene3D" id="3.90.25.10">
    <property type="entry name" value="UDP-galactose 4-epimerase, domain 1"/>
    <property type="match status" value="1"/>
</dbReference>
<dbReference type="NCBIfam" id="TIGR01179">
    <property type="entry name" value="galE"/>
    <property type="match status" value="1"/>
</dbReference>
<evidence type="ECO:0000256" key="4">
    <source>
        <dbReference type="ARBA" id="ARBA00007637"/>
    </source>
</evidence>
<dbReference type="InterPro" id="IPR001509">
    <property type="entry name" value="Epimerase_deHydtase"/>
</dbReference>
<dbReference type="EC" id="5.1.3.2" evidence="5 10"/>
<comment type="pathway">
    <text evidence="3 10">Carbohydrate metabolism; galactose metabolism.</text>
</comment>
<evidence type="ECO:0000256" key="7">
    <source>
        <dbReference type="ARBA" id="ARBA00023027"/>
    </source>
</evidence>
<name>A0ABV3LCK0_9RHOB</name>
<comment type="subunit">
    <text evidence="10">Homodimer.</text>
</comment>
<accession>A0ABV3LCK0</accession>
<evidence type="ECO:0000256" key="5">
    <source>
        <dbReference type="ARBA" id="ARBA00013189"/>
    </source>
</evidence>
<dbReference type="PANTHER" id="PTHR43725">
    <property type="entry name" value="UDP-GLUCOSE 4-EPIMERASE"/>
    <property type="match status" value="1"/>
</dbReference>
<comment type="catalytic activity">
    <reaction evidence="1 10">
        <text>UDP-alpha-D-glucose = UDP-alpha-D-galactose</text>
        <dbReference type="Rhea" id="RHEA:22168"/>
        <dbReference type="ChEBI" id="CHEBI:58885"/>
        <dbReference type="ChEBI" id="CHEBI:66914"/>
        <dbReference type="EC" id="5.1.3.2"/>
    </reaction>
</comment>
<evidence type="ECO:0000259" key="11">
    <source>
        <dbReference type="Pfam" id="PF01370"/>
    </source>
</evidence>